<evidence type="ECO:0000256" key="1">
    <source>
        <dbReference type="SAM" id="MobiDB-lite"/>
    </source>
</evidence>
<reference evidence="2" key="1">
    <citation type="journal article" name="BMC Genomics">
        <title>Long-read sequencing and de novo genome assembly of marine medaka (Oryzias melastigma).</title>
        <authorList>
            <person name="Liang P."/>
            <person name="Saqib H.S.A."/>
            <person name="Ni X."/>
            <person name="Shen Y."/>
        </authorList>
    </citation>
    <scope>NUCLEOTIDE SEQUENCE</scope>
    <source>
        <strain evidence="2">Bigg-433</strain>
    </source>
</reference>
<feature type="region of interest" description="Disordered" evidence="1">
    <location>
        <begin position="1"/>
        <end position="45"/>
    </location>
</feature>
<dbReference type="Proteomes" id="UP000646548">
    <property type="component" value="Unassembled WGS sequence"/>
</dbReference>
<accession>A0A834EYN9</accession>
<comment type="caution">
    <text evidence="2">The sequence shown here is derived from an EMBL/GenBank/DDBJ whole genome shotgun (WGS) entry which is preliminary data.</text>
</comment>
<dbReference type="EMBL" id="WKFB01001214">
    <property type="protein sequence ID" value="KAF6714646.1"/>
    <property type="molecule type" value="Genomic_DNA"/>
</dbReference>
<feature type="compositionally biased region" description="Polar residues" evidence="1">
    <location>
        <begin position="31"/>
        <end position="45"/>
    </location>
</feature>
<gene>
    <name evidence="2" type="ORF">FQA47_024455</name>
</gene>
<name>A0A834EYN9_ORYME</name>
<organism evidence="2 3">
    <name type="scientific">Oryzias melastigma</name>
    <name type="common">Marine medaka</name>
    <dbReference type="NCBI Taxonomy" id="30732"/>
    <lineage>
        <taxon>Eukaryota</taxon>
        <taxon>Metazoa</taxon>
        <taxon>Chordata</taxon>
        <taxon>Craniata</taxon>
        <taxon>Vertebrata</taxon>
        <taxon>Euteleostomi</taxon>
        <taxon>Actinopterygii</taxon>
        <taxon>Neopterygii</taxon>
        <taxon>Teleostei</taxon>
        <taxon>Neoteleostei</taxon>
        <taxon>Acanthomorphata</taxon>
        <taxon>Ovalentaria</taxon>
        <taxon>Atherinomorphae</taxon>
        <taxon>Beloniformes</taxon>
        <taxon>Adrianichthyidae</taxon>
        <taxon>Oryziinae</taxon>
        <taxon>Oryzias</taxon>
    </lineage>
</organism>
<sequence>MELHAKRVALRTQENSGGSAAGHAADRTQRDTSVAGTRRATATSHTPDNFYTVTCFTDCAATARIDKVYLNRQERRRDQPQPRCLSAALTTGRTPIQRGGSRGGLEGPDTCGWTRFGERLQAERLTPPLRRGNPALL</sequence>
<dbReference type="AlphaFoldDB" id="A0A834EYN9"/>
<evidence type="ECO:0000313" key="2">
    <source>
        <dbReference type="EMBL" id="KAF6714646.1"/>
    </source>
</evidence>
<protein>
    <submittedName>
        <fullName evidence="2">Uncharacterized protein</fullName>
    </submittedName>
</protein>
<proteinExistence type="predicted"/>
<evidence type="ECO:0000313" key="3">
    <source>
        <dbReference type="Proteomes" id="UP000646548"/>
    </source>
</evidence>
<feature type="region of interest" description="Disordered" evidence="1">
    <location>
        <begin position="72"/>
        <end position="109"/>
    </location>
</feature>